<accession>A0A1Q5UMK4</accession>
<evidence type="ECO:0000313" key="2">
    <source>
        <dbReference type="EMBL" id="OKP13679.1"/>
    </source>
</evidence>
<dbReference type="Proteomes" id="UP000186955">
    <property type="component" value="Unassembled WGS sequence"/>
</dbReference>
<reference evidence="2 3" key="1">
    <citation type="submission" date="2016-10" db="EMBL/GenBank/DDBJ databases">
        <title>Genome sequence of the ascomycete fungus Penicillium subrubescens.</title>
        <authorList>
            <person name="De Vries R.P."/>
            <person name="Peng M."/>
            <person name="Dilokpimol A."/>
            <person name="Hilden K."/>
            <person name="Makela M.R."/>
            <person name="Grigoriev I."/>
            <person name="Riley R."/>
            <person name="Granchi Z."/>
        </authorList>
    </citation>
    <scope>NUCLEOTIDE SEQUENCE [LARGE SCALE GENOMIC DNA]</scope>
    <source>
        <strain evidence="2 3">CBS 132785</strain>
    </source>
</reference>
<proteinExistence type="predicted"/>
<sequence>MDWPYIINATVSTFNFILRAVKTRTPSRVRRAVIDAGLGIAYLIADAGYFIRLEKAKSSDIAALVSGGFVSASVLLEVSVAVGEKLPNPVVQAAAEIAAGVECLCQVGYTSSAIVTAQYTIKEMSS</sequence>
<organism evidence="2 3">
    <name type="scientific">Penicillium subrubescens</name>
    <dbReference type="NCBI Taxonomy" id="1316194"/>
    <lineage>
        <taxon>Eukaryota</taxon>
        <taxon>Fungi</taxon>
        <taxon>Dikarya</taxon>
        <taxon>Ascomycota</taxon>
        <taxon>Pezizomycotina</taxon>
        <taxon>Eurotiomycetes</taxon>
        <taxon>Eurotiomycetidae</taxon>
        <taxon>Eurotiales</taxon>
        <taxon>Aspergillaceae</taxon>
        <taxon>Penicillium</taxon>
    </lineage>
</organism>
<name>A0A1Q5UMK4_9EURO</name>
<evidence type="ECO:0000256" key="1">
    <source>
        <dbReference type="SAM" id="Phobius"/>
    </source>
</evidence>
<comment type="caution">
    <text evidence="2">The sequence shown here is derived from an EMBL/GenBank/DDBJ whole genome shotgun (WGS) entry which is preliminary data.</text>
</comment>
<keyword evidence="1" id="KW-0812">Transmembrane</keyword>
<evidence type="ECO:0000313" key="3">
    <source>
        <dbReference type="Proteomes" id="UP000186955"/>
    </source>
</evidence>
<dbReference type="AlphaFoldDB" id="A0A1Q5UMK4"/>
<feature type="transmembrane region" description="Helical" evidence="1">
    <location>
        <begin position="63"/>
        <end position="82"/>
    </location>
</feature>
<keyword evidence="1" id="KW-0472">Membrane</keyword>
<keyword evidence="3" id="KW-1185">Reference proteome</keyword>
<protein>
    <submittedName>
        <fullName evidence="2">Uncharacterized protein</fullName>
    </submittedName>
</protein>
<feature type="transmembrane region" description="Helical" evidence="1">
    <location>
        <begin position="32"/>
        <end position="51"/>
    </location>
</feature>
<keyword evidence="1" id="KW-1133">Transmembrane helix</keyword>
<gene>
    <name evidence="2" type="ORF">PENSUB_870</name>
</gene>
<dbReference type="EMBL" id="MNBE01000128">
    <property type="protein sequence ID" value="OKP13679.1"/>
    <property type="molecule type" value="Genomic_DNA"/>
</dbReference>